<sequence>QMAKASLAEFNVITDFIYTAEAKNTGVAVTLVNSEGENAACYYSGANSALQPRDIDAAEQIISKADVCLIH</sequence>
<protein>
    <recommendedName>
        <fullName evidence="1">Carbohydrate kinase PfkB domain-containing protein</fullName>
    </recommendedName>
</protein>
<dbReference type="InterPro" id="IPR029056">
    <property type="entry name" value="Ribokinase-like"/>
</dbReference>
<feature type="domain" description="Carbohydrate kinase PfkB" evidence="1">
    <location>
        <begin position="2"/>
        <end position="70"/>
    </location>
</feature>
<proteinExistence type="predicted"/>
<dbReference type="InterPro" id="IPR011611">
    <property type="entry name" value="PfkB_dom"/>
</dbReference>
<evidence type="ECO:0000259" key="1">
    <source>
        <dbReference type="Pfam" id="PF00294"/>
    </source>
</evidence>
<feature type="non-terminal residue" evidence="2">
    <location>
        <position position="1"/>
    </location>
</feature>
<evidence type="ECO:0000313" key="2">
    <source>
        <dbReference type="EMBL" id="GAF92797.1"/>
    </source>
</evidence>
<accession>X0TXD3</accession>
<gene>
    <name evidence="2" type="ORF">S01H1_24287</name>
</gene>
<reference evidence="2" key="1">
    <citation type="journal article" date="2014" name="Front. Microbiol.">
        <title>High frequency of phylogenetically diverse reductive dehalogenase-homologous genes in deep subseafloor sedimentary metagenomes.</title>
        <authorList>
            <person name="Kawai M."/>
            <person name="Futagami T."/>
            <person name="Toyoda A."/>
            <person name="Takaki Y."/>
            <person name="Nishi S."/>
            <person name="Hori S."/>
            <person name="Arai W."/>
            <person name="Tsubouchi T."/>
            <person name="Morono Y."/>
            <person name="Uchiyama I."/>
            <person name="Ito T."/>
            <person name="Fujiyama A."/>
            <person name="Inagaki F."/>
            <person name="Takami H."/>
        </authorList>
    </citation>
    <scope>NUCLEOTIDE SEQUENCE</scope>
    <source>
        <strain evidence="2">Expedition CK06-06</strain>
    </source>
</reference>
<comment type="caution">
    <text evidence="2">The sequence shown here is derived from an EMBL/GenBank/DDBJ whole genome shotgun (WGS) entry which is preliminary data.</text>
</comment>
<feature type="non-terminal residue" evidence="2">
    <location>
        <position position="71"/>
    </location>
</feature>
<organism evidence="2">
    <name type="scientific">marine sediment metagenome</name>
    <dbReference type="NCBI Taxonomy" id="412755"/>
    <lineage>
        <taxon>unclassified sequences</taxon>
        <taxon>metagenomes</taxon>
        <taxon>ecological metagenomes</taxon>
    </lineage>
</organism>
<dbReference type="AlphaFoldDB" id="X0TXD3"/>
<dbReference type="EMBL" id="BARS01014378">
    <property type="protein sequence ID" value="GAF92797.1"/>
    <property type="molecule type" value="Genomic_DNA"/>
</dbReference>
<dbReference type="Gene3D" id="3.40.1190.20">
    <property type="match status" value="1"/>
</dbReference>
<name>X0TXD3_9ZZZZ</name>
<dbReference type="SUPFAM" id="SSF53613">
    <property type="entry name" value="Ribokinase-like"/>
    <property type="match status" value="1"/>
</dbReference>
<dbReference type="Pfam" id="PF00294">
    <property type="entry name" value="PfkB"/>
    <property type="match status" value="1"/>
</dbReference>